<gene>
    <name evidence="1" type="ORF">SAMN02910418_00697</name>
</gene>
<name>A0A1H3XP41_9ACTO</name>
<keyword evidence="2" id="KW-1185">Reference proteome</keyword>
<dbReference type="Proteomes" id="UP000199288">
    <property type="component" value="Unassembled WGS sequence"/>
</dbReference>
<evidence type="ECO:0000313" key="1">
    <source>
        <dbReference type="EMBL" id="SEA01116.1"/>
    </source>
</evidence>
<proteinExistence type="predicted"/>
<reference evidence="2" key="1">
    <citation type="submission" date="2016-10" db="EMBL/GenBank/DDBJ databases">
        <authorList>
            <person name="Varghese N."/>
            <person name="Submissions S."/>
        </authorList>
    </citation>
    <scope>NUCLEOTIDE SEQUENCE [LARGE SCALE GENOMIC DNA]</scope>
    <source>
        <strain evidence="2">KPR-1</strain>
    </source>
</reference>
<accession>A0A1H3XP41</accession>
<dbReference type="AlphaFoldDB" id="A0A1H3XP41"/>
<dbReference type="EMBL" id="FNQV01000004">
    <property type="protein sequence ID" value="SEA01116.1"/>
    <property type="molecule type" value="Genomic_DNA"/>
</dbReference>
<sequence length="128" mass="14564">MGPYAECLKQQGWSQTKYFPDVDEVEVEVPAGQSAAFDISRYTCYGQYPKKMRPPMNEREIGELWQWSMDESIPCLAREGYTVTGFPSKGAFVDGYFAERTYKLPASIVDAPSDVIDRCPQFPESLRD</sequence>
<organism evidence="1 2">
    <name type="scientific">Bowdeniella nasicola</name>
    <dbReference type="NCBI Taxonomy" id="208480"/>
    <lineage>
        <taxon>Bacteria</taxon>
        <taxon>Bacillati</taxon>
        <taxon>Actinomycetota</taxon>
        <taxon>Actinomycetes</taxon>
        <taxon>Actinomycetales</taxon>
        <taxon>Actinomycetaceae</taxon>
        <taxon>Bowdeniella</taxon>
    </lineage>
</organism>
<evidence type="ECO:0000313" key="2">
    <source>
        <dbReference type="Proteomes" id="UP000199288"/>
    </source>
</evidence>
<protein>
    <submittedName>
        <fullName evidence="1">Uncharacterized protein</fullName>
    </submittedName>
</protein>